<reference evidence="1" key="1">
    <citation type="submission" date="2019-08" db="EMBL/GenBank/DDBJ databases">
        <authorList>
            <person name="Kucharzyk K."/>
            <person name="Murdoch R.W."/>
            <person name="Higgins S."/>
            <person name="Loffler F."/>
        </authorList>
    </citation>
    <scope>NUCLEOTIDE SEQUENCE</scope>
</reference>
<comment type="caution">
    <text evidence="1">The sequence shown here is derived from an EMBL/GenBank/DDBJ whole genome shotgun (WGS) entry which is preliminary data.</text>
</comment>
<dbReference type="AlphaFoldDB" id="A0A645HS22"/>
<organism evidence="1">
    <name type="scientific">bioreactor metagenome</name>
    <dbReference type="NCBI Taxonomy" id="1076179"/>
    <lineage>
        <taxon>unclassified sequences</taxon>
        <taxon>metagenomes</taxon>
        <taxon>ecological metagenomes</taxon>
    </lineage>
</organism>
<evidence type="ECO:0000313" key="1">
    <source>
        <dbReference type="EMBL" id="MPN41841.1"/>
    </source>
</evidence>
<name>A0A645HS22_9ZZZZ</name>
<proteinExistence type="predicted"/>
<sequence length="56" mass="5978">MLAEGETLNEEPVPSPLSQAYVLPPLPLIVVLFPEQITGVVTDAEIVGIEFTVTVT</sequence>
<protein>
    <submittedName>
        <fullName evidence="1">Uncharacterized protein</fullName>
    </submittedName>
</protein>
<accession>A0A645HS22</accession>
<gene>
    <name evidence="1" type="ORF">SDC9_189396</name>
</gene>
<dbReference type="EMBL" id="VSSQ01099154">
    <property type="protein sequence ID" value="MPN41841.1"/>
    <property type="molecule type" value="Genomic_DNA"/>
</dbReference>